<protein>
    <recommendedName>
        <fullName evidence="4">DUF4440 domain-containing protein</fullName>
    </recommendedName>
</protein>
<accession>A0ABP7T688</accession>
<feature type="chain" id="PRO_5046691832" description="DUF4440 domain-containing protein" evidence="1">
    <location>
        <begin position="46"/>
        <end position="186"/>
    </location>
</feature>
<keyword evidence="3" id="KW-1185">Reference proteome</keyword>
<comment type="caution">
    <text evidence="2">The sequence shown here is derived from an EMBL/GenBank/DDBJ whole genome shotgun (WGS) entry which is preliminary data.</text>
</comment>
<proteinExistence type="predicted"/>
<evidence type="ECO:0000256" key="1">
    <source>
        <dbReference type="SAM" id="SignalP"/>
    </source>
</evidence>
<feature type="signal peptide" evidence="1">
    <location>
        <begin position="1"/>
        <end position="45"/>
    </location>
</feature>
<evidence type="ECO:0000313" key="2">
    <source>
        <dbReference type="EMBL" id="GAA4021391.1"/>
    </source>
</evidence>
<evidence type="ECO:0008006" key="4">
    <source>
        <dbReference type="Google" id="ProtNLM"/>
    </source>
</evidence>
<name>A0ABP7T688_9SPHN</name>
<evidence type="ECO:0000313" key="3">
    <source>
        <dbReference type="Proteomes" id="UP001500235"/>
    </source>
</evidence>
<dbReference type="EMBL" id="BAABBQ010000001">
    <property type="protein sequence ID" value="GAA4021391.1"/>
    <property type="molecule type" value="Genomic_DNA"/>
</dbReference>
<dbReference type="Proteomes" id="UP001500235">
    <property type="component" value="Unassembled WGS sequence"/>
</dbReference>
<reference evidence="3" key="1">
    <citation type="journal article" date="2019" name="Int. J. Syst. Evol. Microbiol.">
        <title>The Global Catalogue of Microorganisms (GCM) 10K type strain sequencing project: providing services to taxonomists for standard genome sequencing and annotation.</title>
        <authorList>
            <consortium name="The Broad Institute Genomics Platform"/>
            <consortium name="The Broad Institute Genome Sequencing Center for Infectious Disease"/>
            <person name="Wu L."/>
            <person name="Ma J."/>
        </authorList>
    </citation>
    <scope>NUCLEOTIDE SEQUENCE [LARGE SCALE GENOMIC DNA]</scope>
    <source>
        <strain evidence="3">JCM 17563</strain>
    </source>
</reference>
<sequence>MPASSTPGKQGVATITRARLTNVGRSSSVWAGLLVLLAPVHGAQAATQQATAQQQPAQRPGELMDRLVADKLVWSTLIAIDQANRTGNYSVLRALGSESFQRTNSEVQLAATFRNLRANQVDLSNTLIISPIYEGAPTVTGGVLRAKGVYPLRPVAIGFDLLFEQNNGGWKVLGLFVAPLVRASGR</sequence>
<organism evidence="2 3">
    <name type="scientific">Sphingomonas swuensis</name>
    <dbReference type="NCBI Taxonomy" id="977800"/>
    <lineage>
        <taxon>Bacteria</taxon>
        <taxon>Pseudomonadati</taxon>
        <taxon>Pseudomonadota</taxon>
        <taxon>Alphaproteobacteria</taxon>
        <taxon>Sphingomonadales</taxon>
        <taxon>Sphingomonadaceae</taxon>
        <taxon>Sphingomonas</taxon>
    </lineage>
</organism>
<keyword evidence="1" id="KW-0732">Signal</keyword>
<gene>
    <name evidence="2" type="ORF">GCM10022280_22440</name>
</gene>